<name>A0A0E9M3B5_9BACT</name>
<reference evidence="1 2" key="1">
    <citation type="journal article" date="2015" name="Microbes Environ.">
        <title>Distribution and evolution of nitrogen fixation genes in the phylum bacteroidetes.</title>
        <authorList>
            <person name="Inoue J."/>
            <person name="Oshima K."/>
            <person name="Suda W."/>
            <person name="Sakamoto M."/>
            <person name="Iino T."/>
            <person name="Noda S."/>
            <person name="Hongoh Y."/>
            <person name="Hattori M."/>
            <person name="Ohkuma M."/>
        </authorList>
    </citation>
    <scope>NUCLEOTIDE SEQUENCE [LARGE SCALE GENOMIC DNA]</scope>
    <source>
        <strain evidence="1">JCM 15548</strain>
    </source>
</reference>
<dbReference type="Proteomes" id="UP000032900">
    <property type="component" value="Unassembled WGS sequence"/>
</dbReference>
<evidence type="ECO:0000313" key="1">
    <source>
        <dbReference type="EMBL" id="GAO31901.1"/>
    </source>
</evidence>
<evidence type="ECO:0008006" key="3">
    <source>
        <dbReference type="Google" id="ProtNLM"/>
    </source>
</evidence>
<protein>
    <recommendedName>
        <fullName evidence="3">Addiction module component</fullName>
    </recommendedName>
</protein>
<sequence>MNLETRKLNLINWISSVQEEEVLARMEMVQRERSDWWDAVSGADKEAIHEGLAQLDKGESITRSEVRNKIKEKYNF</sequence>
<dbReference type="AlphaFoldDB" id="A0A0E9M3B5"/>
<evidence type="ECO:0000313" key="2">
    <source>
        <dbReference type="Proteomes" id="UP000032900"/>
    </source>
</evidence>
<organism evidence="1 2">
    <name type="scientific">Geofilum rubicundum JCM 15548</name>
    <dbReference type="NCBI Taxonomy" id="1236989"/>
    <lineage>
        <taxon>Bacteria</taxon>
        <taxon>Pseudomonadati</taxon>
        <taxon>Bacteroidota</taxon>
        <taxon>Bacteroidia</taxon>
        <taxon>Marinilabiliales</taxon>
        <taxon>Marinilabiliaceae</taxon>
        <taxon>Geofilum</taxon>
    </lineage>
</organism>
<dbReference type="STRING" id="1236989.JCM15548_14313"/>
<proteinExistence type="predicted"/>
<dbReference type="OrthoDB" id="1122071at2"/>
<keyword evidence="2" id="KW-1185">Reference proteome</keyword>
<dbReference type="EMBL" id="BAZW01000068">
    <property type="protein sequence ID" value="GAO31901.1"/>
    <property type="molecule type" value="Genomic_DNA"/>
</dbReference>
<dbReference type="RefSeq" id="WP_083985244.1">
    <property type="nucleotide sequence ID" value="NZ_BAZW01000068.1"/>
</dbReference>
<accession>A0A0E9M3B5</accession>
<comment type="caution">
    <text evidence="1">The sequence shown here is derived from an EMBL/GenBank/DDBJ whole genome shotgun (WGS) entry which is preliminary data.</text>
</comment>
<gene>
    <name evidence="1" type="ORF">JCM15548_14313</name>
</gene>